<protein>
    <submittedName>
        <fullName evidence="2">Uncharacterized protein</fullName>
    </submittedName>
</protein>
<dbReference type="EMBL" id="CAMAPF010000084">
    <property type="protein sequence ID" value="CAH9095127.1"/>
    <property type="molecule type" value="Genomic_DNA"/>
</dbReference>
<proteinExistence type="predicted"/>
<dbReference type="Proteomes" id="UP001152523">
    <property type="component" value="Unassembled WGS sequence"/>
</dbReference>
<comment type="caution">
    <text evidence="2">The sequence shown here is derived from an EMBL/GenBank/DDBJ whole genome shotgun (WGS) entry which is preliminary data.</text>
</comment>
<accession>A0AAV0DC12</accession>
<evidence type="ECO:0000256" key="1">
    <source>
        <dbReference type="SAM" id="MobiDB-lite"/>
    </source>
</evidence>
<gene>
    <name evidence="2" type="ORF">CEPIT_LOCUS13153</name>
    <name evidence="3" type="ORF">CEPIT_LOCUS26670</name>
</gene>
<evidence type="ECO:0000313" key="4">
    <source>
        <dbReference type="Proteomes" id="UP001152523"/>
    </source>
</evidence>
<evidence type="ECO:0000313" key="2">
    <source>
        <dbReference type="EMBL" id="CAH9095127.1"/>
    </source>
</evidence>
<dbReference type="EMBL" id="CAMAPF010000936">
    <property type="protein sequence ID" value="CAH9125326.1"/>
    <property type="molecule type" value="Genomic_DNA"/>
</dbReference>
<feature type="region of interest" description="Disordered" evidence="1">
    <location>
        <begin position="132"/>
        <end position="161"/>
    </location>
</feature>
<reference evidence="2" key="1">
    <citation type="submission" date="2022-07" db="EMBL/GenBank/DDBJ databases">
        <authorList>
            <person name="Macas J."/>
            <person name="Novak P."/>
            <person name="Neumann P."/>
        </authorList>
    </citation>
    <scope>NUCLEOTIDE SEQUENCE</scope>
</reference>
<sequence>MDTNISSLERQISVLTSLIKEFISCSKSQDVHTCNICMSHRHLTDFCPELQKEYFEQRNDVGFQERYDSFSNTYNPYSSSYSSMSTEDMIRSLTINVTNMQQNVSQCPQETMSNEQNLDNQAQQMPSIVNHMSEEEEEEENTEKAQLEEEPQNSTQPSAIPEIMPPIPEALNETQRVEKDKDIYEIFRNCEYNLDFSLFTNKQGITVELHKYFILPLIPPESKPLPLTMLRENHGPSLSQYEAIQIRIFDPGKIVQIEGRKILYFYKSHPGENLKKMKYHDPSLND</sequence>
<evidence type="ECO:0000313" key="3">
    <source>
        <dbReference type="EMBL" id="CAH9125326.1"/>
    </source>
</evidence>
<organism evidence="2 4">
    <name type="scientific">Cuscuta epithymum</name>
    <dbReference type="NCBI Taxonomy" id="186058"/>
    <lineage>
        <taxon>Eukaryota</taxon>
        <taxon>Viridiplantae</taxon>
        <taxon>Streptophyta</taxon>
        <taxon>Embryophyta</taxon>
        <taxon>Tracheophyta</taxon>
        <taxon>Spermatophyta</taxon>
        <taxon>Magnoliopsida</taxon>
        <taxon>eudicotyledons</taxon>
        <taxon>Gunneridae</taxon>
        <taxon>Pentapetalae</taxon>
        <taxon>asterids</taxon>
        <taxon>lamiids</taxon>
        <taxon>Solanales</taxon>
        <taxon>Convolvulaceae</taxon>
        <taxon>Cuscuteae</taxon>
        <taxon>Cuscuta</taxon>
        <taxon>Cuscuta subgen. Cuscuta</taxon>
    </lineage>
</organism>
<dbReference type="AlphaFoldDB" id="A0AAV0DC12"/>
<keyword evidence="4" id="KW-1185">Reference proteome</keyword>
<name>A0AAV0DC12_9ASTE</name>